<sequence length="466" mass="48192">MLTLFGMLIIFVVIGTLLSGRSAPLIGLVLAPFIGALLAGFPVDEIAGFYAKGVLKVAPVATMFVFAILFFGILQQAGLFTPLVDGLLRLTRGNVIAVCVGTAALGLAAHLDGAGATTFLLTVPALIPVYKKLRVSPYLMLMLIAIGAGLMNMTPWAGPLGRASAVTGMDATALWHPLIPVQAIGALLLLSLAGLLGWREQRRLARACAMDTARVPTISALDDAAILPGLPGAASETAGRTAGTVTANHGAASEIAGEEIPRWRFIGNAVLGLAVFTALVAGILPSAFVFMIGVALALLLNHRTQAAQLECIKQHAPNAMVMATIILSAGAFLGILDGSGMLRALAQTIVGWLPHALVPHLHLVLGVLGLPMELLLSTDAYYFAMLPIVSEIVGAHGVSPASTVYALGIGNIAGTFISPFSPALWLGLGLAGLDMGRYIRFALPTMWAFSLALLGVAIALGVIPLS</sequence>
<feature type="domain" description="Citrate transporter-like" evidence="7">
    <location>
        <begin position="25"/>
        <end position="410"/>
    </location>
</feature>
<name>A0A0F5JV48_9BURK</name>
<evidence type="ECO:0000256" key="4">
    <source>
        <dbReference type="ARBA" id="ARBA00022989"/>
    </source>
</evidence>
<dbReference type="Pfam" id="PF03600">
    <property type="entry name" value="CitMHS"/>
    <property type="match status" value="1"/>
</dbReference>
<proteinExistence type="predicted"/>
<dbReference type="InterPro" id="IPR004680">
    <property type="entry name" value="Cit_transptr-like_dom"/>
</dbReference>
<feature type="transmembrane region" description="Helical" evidence="6">
    <location>
        <begin position="319"/>
        <end position="336"/>
    </location>
</feature>
<gene>
    <name evidence="8" type="ORF">WM40_24605</name>
</gene>
<keyword evidence="2" id="KW-0813">Transport</keyword>
<evidence type="ECO:0000256" key="2">
    <source>
        <dbReference type="ARBA" id="ARBA00022448"/>
    </source>
</evidence>
<evidence type="ECO:0000256" key="1">
    <source>
        <dbReference type="ARBA" id="ARBA00004141"/>
    </source>
</evidence>
<evidence type="ECO:0000313" key="9">
    <source>
        <dbReference type="Proteomes" id="UP000033618"/>
    </source>
</evidence>
<evidence type="ECO:0000256" key="6">
    <source>
        <dbReference type="SAM" id="Phobius"/>
    </source>
</evidence>
<feature type="transmembrane region" description="Helical" evidence="6">
    <location>
        <begin position="380"/>
        <end position="398"/>
    </location>
</feature>
<feature type="transmembrane region" description="Helical" evidence="6">
    <location>
        <begin position="138"/>
        <end position="158"/>
    </location>
</feature>
<evidence type="ECO:0000313" key="8">
    <source>
        <dbReference type="EMBL" id="KKB61187.1"/>
    </source>
</evidence>
<keyword evidence="3 6" id="KW-0812">Transmembrane</keyword>
<dbReference type="PANTHER" id="PTHR30354:SF26">
    <property type="entry name" value="TRANSPORTER, PUTATIVE-RELATED"/>
    <property type="match status" value="1"/>
</dbReference>
<protein>
    <submittedName>
        <fullName evidence="8">Citrate transporter</fullName>
    </submittedName>
</protein>
<dbReference type="STRING" id="28092.WM40_24605"/>
<dbReference type="EMBL" id="LAQU01000061">
    <property type="protein sequence ID" value="KKB61187.1"/>
    <property type="molecule type" value="Genomic_DNA"/>
</dbReference>
<evidence type="ECO:0000256" key="5">
    <source>
        <dbReference type="ARBA" id="ARBA00023136"/>
    </source>
</evidence>
<dbReference type="PATRIC" id="fig|28092.6.peg.5797"/>
<dbReference type="GO" id="GO:0005886">
    <property type="term" value="C:plasma membrane"/>
    <property type="evidence" value="ECO:0007669"/>
    <property type="project" value="TreeGrafter"/>
</dbReference>
<dbReference type="InterPro" id="IPR003474">
    <property type="entry name" value="Glcn_transporter"/>
</dbReference>
<keyword evidence="5 6" id="KW-0472">Membrane</keyword>
<keyword evidence="4 6" id="KW-1133">Transmembrane helix</keyword>
<evidence type="ECO:0000259" key="7">
    <source>
        <dbReference type="Pfam" id="PF03600"/>
    </source>
</evidence>
<feature type="transmembrane region" description="Helical" evidence="6">
    <location>
        <begin position="95"/>
        <end position="126"/>
    </location>
</feature>
<comment type="subcellular location">
    <subcellularLocation>
        <location evidence="1">Membrane</location>
        <topology evidence="1">Multi-pass membrane protein</topology>
    </subcellularLocation>
</comment>
<comment type="caution">
    <text evidence="8">The sequence shown here is derived from an EMBL/GenBank/DDBJ whole genome shotgun (WGS) entry which is preliminary data.</text>
</comment>
<dbReference type="OrthoDB" id="5329450at2"/>
<feature type="transmembrane region" description="Helical" evidence="6">
    <location>
        <begin position="446"/>
        <end position="465"/>
    </location>
</feature>
<feature type="transmembrane region" description="Helical" evidence="6">
    <location>
        <begin position="25"/>
        <end position="43"/>
    </location>
</feature>
<dbReference type="PANTHER" id="PTHR30354">
    <property type="entry name" value="GNT FAMILY GLUCONATE TRANSPORTER"/>
    <property type="match status" value="1"/>
</dbReference>
<feature type="transmembrane region" description="Helical" evidence="6">
    <location>
        <begin position="178"/>
        <end position="198"/>
    </location>
</feature>
<accession>A0A0F5JV48</accession>
<reference evidence="8 9" key="1">
    <citation type="submission" date="2015-03" db="EMBL/GenBank/DDBJ databases">
        <title>Draft Genome Sequence of Burkholderia andropogonis type strain ICMP2807, isolated from Sorghum bicolor.</title>
        <authorList>
            <person name="Lopes-Santos L."/>
            <person name="Castro D.B."/>
            <person name="Ottoboni L.M."/>
            <person name="Park D."/>
            <person name="Weirc B.S."/>
            <person name="Destefano S.A."/>
        </authorList>
    </citation>
    <scope>NUCLEOTIDE SEQUENCE [LARGE SCALE GENOMIC DNA]</scope>
    <source>
        <strain evidence="8 9">ICMP2807</strain>
    </source>
</reference>
<evidence type="ECO:0000256" key="3">
    <source>
        <dbReference type="ARBA" id="ARBA00022692"/>
    </source>
</evidence>
<feature type="transmembrane region" description="Helical" evidence="6">
    <location>
        <begin position="55"/>
        <end position="75"/>
    </location>
</feature>
<keyword evidence="9" id="KW-1185">Reference proteome</keyword>
<organism evidence="8 9">
    <name type="scientific">Robbsia andropogonis</name>
    <dbReference type="NCBI Taxonomy" id="28092"/>
    <lineage>
        <taxon>Bacteria</taxon>
        <taxon>Pseudomonadati</taxon>
        <taxon>Pseudomonadota</taxon>
        <taxon>Betaproteobacteria</taxon>
        <taxon>Burkholderiales</taxon>
        <taxon>Burkholderiaceae</taxon>
        <taxon>Robbsia</taxon>
    </lineage>
</organism>
<feature type="transmembrane region" description="Helical" evidence="6">
    <location>
        <begin position="348"/>
        <end position="368"/>
    </location>
</feature>
<feature type="transmembrane region" description="Helical" evidence="6">
    <location>
        <begin position="405"/>
        <end position="426"/>
    </location>
</feature>
<dbReference type="GO" id="GO:0015128">
    <property type="term" value="F:gluconate transmembrane transporter activity"/>
    <property type="evidence" value="ECO:0007669"/>
    <property type="project" value="InterPro"/>
</dbReference>
<dbReference type="RefSeq" id="WP_024901537.1">
    <property type="nucleotide sequence ID" value="NZ_CADFGU010000002.1"/>
</dbReference>
<dbReference type="Proteomes" id="UP000033618">
    <property type="component" value="Unassembled WGS sequence"/>
</dbReference>
<feature type="transmembrane region" description="Helical" evidence="6">
    <location>
        <begin position="270"/>
        <end position="299"/>
    </location>
</feature>
<dbReference type="AlphaFoldDB" id="A0A0F5JV48"/>